<evidence type="ECO:0000256" key="1">
    <source>
        <dbReference type="ARBA" id="ARBA00022603"/>
    </source>
</evidence>
<evidence type="ECO:0000313" key="4">
    <source>
        <dbReference type="EMBL" id="HIP74785.1"/>
    </source>
</evidence>
<keyword evidence="2" id="KW-0808">Transferase</keyword>
<dbReference type="GO" id="GO:0032259">
    <property type="term" value="P:methylation"/>
    <property type="evidence" value="ECO:0007669"/>
    <property type="project" value="UniProtKB-KW"/>
</dbReference>
<dbReference type="Pfam" id="PF02086">
    <property type="entry name" value="MethyltransfD12"/>
    <property type="match status" value="1"/>
</dbReference>
<sequence>MVELVLKWAGGKRQILHEIIALMPEGFRNRTFHELFFRGCGYLLDGA</sequence>
<evidence type="ECO:0000256" key="2">
    <source>
        <dbReference type="ARBA" id="ARBA00022679"/>
    </source>
</evidence>
<dbReference type="Gene3D" id="3.40.50.150">
    <property type="entry name" value="Vaccinia Virus protein VP39"/>
    <property type="match status" value="1"/>
</dbReference>
<dbReference type="InterPro" id="IPR029063">
    <property type="entry name" value="SAM-dependent_MTases_sf"/>
</dbReference>
<proteinExistence type="predicted"/>
<keyword evidence="3" id="KW-0949">S-adenosyl-L-methionine</keyword>
<accession>A0A833DYT5</accession>
<evidence type="ECO:0000256" key="3">
    <source>
        <dbReference type="ARBA" id="ARBA00022691"/>
    </source>
</evidence>
<dbReference type="AlphaFoldDB" id="A0A833DYT5"/>
<dbReference type="EMBL" id="DQUG01000053">
    <property type="protein sequence ID" value="HIP74785.1"/>
    <property type="molecule type" value="Genomic_DNA"/>
</dbReference>
<dbReference type="InterPro" id="IPR012327">
    <property type="entry name" value="MeTrfase_D12"/>
</dbReference>
<dbReference type="Proteomes" id="UP000649326">
    <property type="component" value="Unassembled WGS sequence"/>
</dbReference>
<comment type="caution">
    <text evidence="4">The sequence shown here is derived from an EMBL/GenBank/DDBJ whole genome shotgun (WGS) entry which is preliminary data.</text>
</comment>
<keyword evidence="1 4" id="KW-0489">Methyltransferase</keyword>
<protein>
    <submittedName>
        <fullName evidence="4">DNA adenine methylase</fullName>
    </submittedName>
</protein>
<dbReference type="GO" id="GO:0009007">
    <property type="term" value="F:site-specific DNA-methyltransferase (adenine-specific) activity"/>
    <property type="evidence" value="ECO:0007669"/>
    <property type="project" value="UniProtKB-EC"/>
</dbReference>
<reference evidence="4" key="1">
    <citation type="journal article" date="2020" name="ISME J.">
        <title>Gammaproteobacteria mediating utilization of methyl-, sulfur- and petroleum organic compounds in deep ocean hydrothermal plumes.</title>
        <authorList>
            <person name="Zhou Z."/>
            <person name="Liu Y."/>
            <person name="Pan J."/>
            <person name="Cron B.R."/>
            <person name="Toner B.M."/>
            <person name="Anantharaman K."/>
            <person name="Breier J.A."/>
            <person name="Dick G.J."/>
            <person name="Li M."/>
        </authorList>
    </citation>
    <scope>NUCLEOTIDE SEQUENCE</scope>
    <source>
        <strain evidence="4">SZUA-1451</strain>
    </source>
</reference>
<name>A0A833DYT5_9EURY</name>
<evidence type="ECO:0000313" key="5">
    <source>
        <dbReference type="Proteomes" id="UP000649326"/>
    </source>
</evidence>
<gene>
    <name evidence="4" type="ORF">EYH13_01235</name>
</gene>
<organism evidence="4 5">
    <name type="scientific">Thermococcus paralvinellae</name>
    <dbReference type="NCBI Taxonomy" id="582419"/>
    <lineage>
        <taxon>Archaea</taxon>
        <taxon>Methanobacteriati</taxon>
        <taxon>Methanobacteriota</taxon>
        <taxon>Thermococci</taxon>
        <taxon>Thermococcales</taxon>
        <taxon>Thermococcaceae</taxon>
        <taxon>Thermococcus</taxon>
    </lineage>
</organism>
<dbReference type="GO" id="GO:0009307">
    <property type="term" value="P:DNA restriction-modification system"/>
    <property type="evidence" value="ECO:0007669"/>
    <property type="project" value="InterPro"/>
</dbReference>